<keyword evidence="3" id="KW-1185">Reference proteome</keyword>
<organism evidence="2 3">
    <name type="scientific">Oopsacas minuta</name>
    <dbReference type="NCBI Taxonomy" id="111878"/>
    <lineage>
        <taxon>Eukaryota</taxon>
        <taxon>Metazoa</taxon>
        <taxon>Porifera</taxon>
        <taxon>Hexactinellida</taxon>
        <taxon>Hexasterophora</taxon>
        <taxon>Lyssacinosida</taxon>
        <taxon>Leucopsacidae</taxon>
        <taxon>Oopsacas</taxon>
    </lineage>
</organism>
<evidence type="ECO:0000259" key="1">
    <source>
        <dbReference type="Pfam" id="PF03184"/>
    </source>
</evidence>
<dbReference type="GO" id="GO:0005634">
    <property type="term" value="C:nucleus"/>
    <property type="evidence" value="ECO:0007669"/>
    <property type="project" value="TreeGrafter"/>
</dbReference>
<reference evidence="2 3" key="1">
    <citation type="journal article" date="2023" name="BMC Biol.">
        <title>The compact genome of the sponge Oopsacas minuta (Hexactinellida) is lacking key metazoan core genes.</title>
        <authorList>
            <person name="Santini S."/>
            <person name="Schenkelaars Q."/>
            <person name="Jourda C."/>
            <person name="Duchesne M."/>
            <person name="Belahbib H."/>
            <person name="Rocher C."/>
            <person name="Selva M."/>
            <person name="Riesgo A."/>
            <person name="Vervoort M."/>
            <person name="Leys S.P."/>
            <person name="Kodjabachian L."/>
            <person name="Le Bivic A."/>
            <person name="Borchiellini C."/>
            <person name="Claverie J.M."/>
            <person name="Renard E."/>
        </authorList>
    </citation>
    <scope>NUCLEOTIDE SEQUENCE [LARGE SCALE GENOMIC DNA]</scope>
    <source>
        <strain evidence="2">SPO-2</strain>
    </source>
</reference>
<feature type="domain" description="DDE-1" evidence="1">
    <location>
        <begin position="1"/>
        <end position="113"/>
    </location>
</feature>
<dbReference type="Proteomes" id="UP001165289">
    <property type="component" value="Unassembled WGS sequence"/>
</dbReference>
<name>A0AAV7JQN5_9METZ</name>
<protein>
    <submittedName>
        <fullName evidence="2">Tigger transposable element-derived protein 6-like</fullName>
    </submittedName>
</protein>
<dbReference type="PANTHER" id="PTHR19303">
    <property type="entry name" value="TRANSPOSON"/>
    <property type="match status" value="1"/>
</dbReference>
<evidence type="ECO:0000313" key="3">
    <source>
        <dbReference type="Proteomes" id="UP001165289"/>
    </source>
</evidence>
<dbReference type="InterPro" id="IPR050863">
    <property type="entry name" value="CenT-Element_Derived"/>
</dbReference>
<sequence>MKPTLIGKSEKPRALKDADMKRIPVHYRAPKSSWMTSQLFTDLLQWFDTEVGKKEQNRKVLLFMDNASVHNSAADNVLLKHTKVVFFPKSTTSYTQPLDAGVIQTFKLLYKKASTITCL</sequence>
<comment type="caution">
    <text evidence="2">The sequence shown here is derived from an EMBL/GenBank/DDBJ whole genome shotgun (WGS) entry which is preliminary data.</text>
</comment>
<dbReference type="GO" id="GO:0003677">
    <property type="term" value="F:DNA binding"/>
    <property type="evidence" value="ECO:0007669"/>
    <property type="project" value="TreeGrafter"/>
</dbReference>
<proteinExistence type="predicted"/>
<dbReference type="PANTHER" id="PTHR19303:SF73">
    <property type="entry name" value="PROTEIN PDC2"/>
    <property type="match status" value="1"/>
</dbReference>
<dbReference type="Pfam" id="PF03184">
    <property type="entry name" value="DDE_1"/>
    <property type="match status" value="1"/>
</dbReference>
<evidence type="ECO:0000313" key="2">
    <source>
        <dbReference type="EMBL" id="KAI6651287.1"/>
    </source>
</evidence>
<dbReference type="AlphaFoldDB" id="A0AAV7JQN5"/>
<accession>A0AAV7JQN5</accession>
<dbReference type="InterPro" id="IPR004875">
    <property type="entry name" value="DDE_SF_endonuclease_dom"/>
</dbReference>
<gene>
    <name evidence="2" type="ORF">LOD99_5435</name>
</gene>
<dbReference type="EMBL" id="JAKMXF010000306">
    <property type="protein sequence ID" value="KAI6651287.1"/>
    <property type="molecule type" value="Genomic_DNA"/>
</dbReference>